<dbReference type="EMBL" id="FOQH01000006">
    <property type="protein sequence ID" value="SFI35315.1"/>
    <property type="molecule type" value="Genomic_DNA"/>
</dbReference>
<dbReference type="AlphaFoldDB" id="A0A1I3HHU8"/>
<sequence>MTCRIVLIEDLAAPHAAEAAEHVGPLGGWLDERLPGWRTSARPVFVRRANGEEIARDDDPERIARLTPDEGEIVSVLVLPADPVTIGITIAINLAISLALTALSSILFPPPEQPAFEKAPKAGTVFASSVPPNPNRRHEPLPILYGALTYTLDLAAAPYSYYEDNEQYVVALLCVTCGECEINAVLAGETNVDDLPDGVAEWKAYGPADHGQVHGRIGDDFGIWEDMVTSPDVDSLDLRSATQEQKLDIPTEFIAPDTIRLLAAGDRVEAFEAGATIVVSGSASNNGGFTIAAVTKAAGHTDLDVTSGVADEAPTPSLLRAFSNDAIATRNGRQQVWKIAEDPALGTLGLAAGDVVQVTAAGGVDQTGTVVEYSYRPDYTEGETVAGNHTLKLRNPAGGLEVGVFSDFTVYEMSDPPTFDVSGIPRWTGPFRVTKAGQSINRIGLDLVFPAGLYKASPTTGELMEDTAEFRFQCQQIDTDGNPVGDWQTVDYAISTTDVLGSGAGADPLNTPIRLTETIFVGTGEWRIRGRRTNEESAEASDQSRCVWEFLKGQRILRNRPVYGPTTILACRFKISAGLSGKAVGSIRASAQRRLPQIRTPYDGTTLGLSRSPVRALYDICCNPDYGLGLDPAVFLNLSELRAARTLHTGAGLHFDHVFTSQSSAWEAMAIALQPALAKPSIVDGRVTVLQEGPKAARTMMFSPINVLPGTLKVAFGFRNDGDPDGVRIISHQADSLAEVESIFPATSVRPTEQRIYGLTDSAVADDLAKVRWRERARAQTLVELSVRGDGRIPRRGDRVGLSWPTFGWGDACVLVEVDGLDLLLDRPVPDISGGSRWAAIRTETGGVVGPVAMTKTGPRRITLAADPGVELFVLGGAQEPTHIAIGRGSGFLMDLTVEEIAQGDDGGARIRAKGYVESVWDGTVFEALET</sequence>
<dbReference type="STRING" id="1114924.SAMN05216258_1064"/>
<evidence type="ECO:0000313" key="1">
    <source>
        <dbReference type="EMBL" id="SFI35315.1"/>
    </source>
</evidence>
<gene>
    <name evidence="1" type="ORF">SAMN05216258_1064</name>
</gene>
<accession>A0A1I3HHU8</accession>
<evidence type="ECO:0000313" key="2">
    <source>
        <dbReference type="Proteomes" id="UP000199377"/>
    </source>
</evidence>
<dbReference type="RefSeq" id="WP_092860375.1">
    <property type="nucleotide sequence ID" value="NZ_FOQH01000006.1"/>
</dbReference>
<evidence type="ECO:0008006" key="3">
    <source>
        <dbReference type="Google" id="ProtNLM"/>
    </source>
</evidence>
<dbReference type="Proteomes" id="UP000199377">
    <property type="component" value="Unassembled WGS sequence"/>
</dbReference>
<proteinExistence type="predicted"/>
<protein>
    <recommendedName>
        <fullName evidence="3">Tip attachment protein J domain-containing protein</fullName>
    </recommendedName>
</protein>
<dbReference type="NCBIfam" id="NF040662">
    <property type="entry name" value="attach_TipJ_rel"/>
    <property type="match status" value="1"/>
</dbReference>
<keyword evidence="2" id="KW-1185">Reference proteome</keyword>
<reference evidence="1 2" key="1">
    <citation type="submission" date="2016-10" db="EMBL/GenBank/DDBJ databases">
        <authorList>
            <person name="de Groot N.N."/>
        </authorList>
    </citation>
    <scope>NUCLEOTIDE SEQUENCE [LARGE SCALE GENOMIC DNA]</scope>
    <source>
        <strain evidence="1 2">CGMCC 1.11030</strain>
    </source>
</reference>
<name>A0A1I3HHU8_9RHOB</name>
<dbReference type="OrthoDB" id="7349961at2"/>
<organism evidence="1 2">
    <name type="scientific">Albimonas pacifica</name>
    <dbReference type="NCBI Taxonomy" id="1114924"/>
    <lineage>
        <taxon>Bacteria</taxon>
        <taxon>Pseudomonadati</taxon>
        <taxon>Pseudomonadota</taxon>
        <taxon>Alphaproteobacteria</taxon>
        <taxon>Rhodobacterales</taxon>
        <taxon>Paracoccaceae</taxon>
        <taxon>Albimonas</taxon>
    </lineage>
</organism>